<dbReference type="RefSeq" id="WP_074897929.1">
    <property type="nucleotide sequence ID" value="NZ_CP031252.1"/>
</dbReference>
<feature type="transmembrane region" description="Helical" evidence="1">
    <location>
        <begin position="206"/>
        <end position="226"/>
    </location>
</feature>
<organism evidence="2 3">
    <name type="scientific">Neisseria elongata</name>
    <dbReference type="NCBI Taxonomy" id="495"/>
    <lineage>
        <taxon>Bacteria</taxon>
        <taxon>Pseudomonadati</taxon>
        <taxon>Pseudomonadota</taxon>
        <taxon>Betaproteobacteria</taxon>
        <taxon>Neisseriales</taxon>
        <taxon>Neisseriaceae</taxon>
        <taxon>Neisseria</taxon>
    </lineage>
</organism>
<feature type="transmembrane region" description="Helical" evidence="1">
    <location>
        <begin position="97"/>
        <end position="118"/>
    </location>
</feature>
<evidence type="ECO:0000313" key="3">
    <source>
        <dbReference type="Proteomes" id="UP000254927"/>
    </source>
</evidence>
<keyword evidence="1" id="KW-0812">Transmembrane</keyword>
<gene>
    <name evidence="2" type="ORF">NCTC10660_00304</name>
</gene>
<feature type="transmembrane region" description="Helical" evidence="1">
    <location>
        <begin position="7"/>
        <end position="28"/>
    </location>
</feature>
<feature type="transmembrane region" description="Helical" evidence="1">
    <location>
        <begin position="63"/>
        <end position="85"/>
    </location>
</feature>
<sequence>MHTRTLLYCGLAAALCWTAGDILLVGFVQEPQRYPLFSHTLAAHLGSQADMAVLMLSGSPQRLFWGVIPATFSIVFYLAAAFGVYNLIHSGRTAKICFALLAASYALSPLGHAGFYYLGISAQTILAAPPEAHPLLLEQFHRFYTMLDVHWTTAVGLLAFGWLLFLVQTLRGQTRLPRAAWCINPLFTGTIIALSCALFPQSTVAAAIGGATFNLAQLLFYAYSAYNQGNRQTN</sequence>
<proteinExistence type="predicted"/>
<dbReference type="InterPro" id="IPR046475">
    <property type="entry name" value="DUF6796"/>
</dbReference>
<dbReference type="Proteomes" id="UP000254927">
    <property type="component" value="Unassembled WGS sequence"/>
</dbReference>
<evidence type="ECO:0000313" key="2">
    <source>
        <dbReference type="EMBL" id="STZ66841.1"/>
    </source>
</evidence>
<dbReference type="AlphaFoldDB" id="A0A378TVM4"/>
<dbReference type="GeneID" id="93351317"/>
<dbReference type="EMBL" id="UGQW01000002">
    <property type="protein sequence ID" value="STZ66841.1"/>
    <property type="molecule type" value="Genomic_DNA"/>
</dbReference>
<evidence type="ECO:0000256" key="1">
    <source>
        <dbReference type="SAM" id="Phobius"/>
    </source>
</evidence>
<keyword evidence="1" id="KW-1133">Transmembrane helix</keyword>
<feature type="transmembrane region" description="Helical" evidence="1">
    <location>
        <begin position="179"/>
        <end position="200"/>
    </location>
</feature>
<reference evidence="2 3" key="1">
    <citation type="submission" date="2018-06" db="EMBL/GenBank/DDBJ databases">
        <authorList>
            <consortium name="Pathogen Informatics"/>
            <person name="Doyle S."/>
        </authorList>
    </citation>
    <scope>NUCLEOTIDE SEQUENCE [LARGE SCALE GENOMIC DNA]</scope>
    <source>
        <strain evidence="2 3">NCTC10660</strain>
    </source>
</reference>
<accession>A0A378TVM4</accession>
<dbReference type="Pfam" id="PF20599">
    <property type="entry name" value="DUF6796"/>
    <property type="match status" value="1"/>
</dbReference>
<name>A0A378TVM4_NEIEL</name>
<keyword evidence="1" id="KW-0472">Membrane</keyword>
<protein>
    <submittedName>
        <fullName evidence="2">Uncharacterized protein</fullName>
    </submittedName>
</protein>
<feature type="transmembrane region" description="Helical" evidence="1">
    <location>
        <begin position="149"/>
        <end position="167"/>
    </location>
</feature>